<keyword evidence="4" id="KW-0408">Iron</keyword>
<dbReference type="Gene3D" id="2.20.25.680">
    <property type="match status" value="1"/>
</dbReference>
<proteinExistence type="predicted"/>
<reference evidence="9" key="1">
    <citation type="journal article" date="2019" name="Int. J. Syst. Evol. Microbiol.">
        <title>The Global Catalogue of Microorganisms (GCM) 10K type strain sequencing project: providing services to taxonomists for standard genome sequencing and annotation.</title>
        <authorList>
            <consortium name="The Broad Institute Genomics Platform"/>
            <consortium name="The Broad Institute Genome Sequencing Center for Infectious Disease"/>
            <person name="Wu L."/>
            <person name="Ma J."/>
        </authorList>
    </citation>
    <scope>NUCLEOTIDE SEQUENCE [LARGE SCALE GENOMIC DNA]</scope>
    <source>
        <strain evidence="9">KCTC 32255</strain>
    </source>
</reference>
<dbReference type="Gene3D" id="2.20.25.10">
    <property type="match status" value="1"/>
</dbReference>
<name>A0ABW2C672_9PSEU</name>
<dbReference type="PROSITE" id="PS51296">
    <property type="entry name" value="RIESKE"/>
    <property type="match status" value="1"/>
</dbReference>
<evidence type="ECO:0000256" key="6">
    <source>
        <dbReference type="SAM" id="MobiDB-lite"/>
    </source>
</evidence>
<dbReference type="SUPFAM" id="SSF55961">
    <property type="entry name" value="Bet v1-like"/>
    <property type="match status" value="1"/>
</dbReference>
<dbReference type="EMBL" id="JBHSXX010000001">
    <property type="protein sequence ID" value="MFC6870202.1"/>
    <property type="molecule type" value="Genomic_DNA"/>
</dbReference>
<evidence type="ECO:0000256" key="3">
    <source>
        <dbReference type="ARBA" id="ARBA00023002"/>
    </source>
</evidence>
<evidence type="ECO:0000259" key="7">
    <source>
        <dbReference type="PROSITE" id="PS51296"/>
    </source>
</evidence>
<evidence type="ECO:0000256" key="5">
    <source>
        <dbReference type="ARBA" id="ARBA00023014"/>
    </source>
</evidence>
<dbReference type="Proteomes" id="UP001596337">
    <property type="component" value="Unassembled WGS sequence"/>
</dbReference>
<keyword evidence="5" id="KW-0411">Iron-sulfur</keyword>
<accession>A0ABW2C672</accession>
<dbReference type="PANTHER" id="PTHR21266">
    <property type="entry name" value="IRON-SULFUR DOMAIN CONTAINING PROTEIN"/>
    <property type="match status" value="1"/>
</dbReference>
<keyword evidence="1" id="KW-0001">2Fe-2S</keyword>
<keyword evidence="9" id="KW-1185">Reference proteome</keyword>
<dbReference type="SUPFAM" id="SSF50022">
    <property type="entry name" value="ISP domain"/>
    <property type="match status" value="1"/>
</dbReference>
<feature type="region of interest" description="Disordered" evidence="6">
    <location>
        <begin position="434"/>
        <end position="468"/>
    </location>
</feature>
<organism evidence="8 9">
    <name type="scientific">Haloechinothrix salitolerans</name>
    <dbReference type="NCBI Taxonomy" id="926830"/>
    <lineage>
        <taxon>Bacteria</taxon>
        <taxon>Bacillati</taxon>
        <taxon>Actinomycetota</taxon>
        <taxon>Actinomycetes</taxon>
        <taxon>Pseudonocardiales</taxon>
        <taxon>Pseudonocardiaceae</taxon>
        <taxon>Haloechinothrix</taxon>
    </lineage>
</organism>
<gene>
    <name evidence="8" type="ORF">ACFQGD_23990</name>
</gene>
<dbReference type="Gene3D" id="3.90.380.10">
    <property type="entry name" value="Naphthalene 1,2-dioxygenase Alpha Subunit, Chain A, domain 1"/>
    <property type="match status" value="1"/>
</dbReference>
<dbReference type="InterPro" id="IPR036922">
    <property type="entry name" value="Rieske_2Fe-2S_sf"/>
</dbReference>
<evidence type="ECO:0000256" key="2">
    <source>
        <dbReference type="ARBA" id="ARBA00022723"/>
    </source>
</evidence>
<evidence type="ECO:0000313" key="9">
    <source>
        <dbReference type="Proteomes" id="UP001596337"/>
    </source>
</evidence>
<dbReference type="InterPro" id="IPR017941">
    <property type="entry name" value="Rieske_2Fe-2S"/>
</dbReference>
<protein>
    <submittedName>
        <fullName evidence="8">Rieske 2Fe-2S domain-containing protein</fullName>
    </submittedName>
</protein>
<keyword evidence="2" id="KW-0479">Metal-binding</keyword>
<dbReference type="InterPro" id="IPR050584">
    <property type="entry name" value="Cholesterol_7-desaturase"/>
</dbReference>
<evidence type="ECO:0000256" key="1">
    <source>
        <dbReference type="ARBA" id="ARBA00022714"/>
    </source>
</evidence>
<sequence length="468" mass="51833">MRTQHQDTATEQPPPQTELFERSVPQVGLLSRIRSTTGQQARELWLGALGRVPGLSNVVNRPEARPLRSSSVRMFRWGQAPYGTAEKPESLAEIPWDYIKANEDDIPFLGLREYWYPALKSGQLRHNESRPVTLLGDNIVLFRAADGTARALENRCPHRSALLSLGQVGAYEAGTITCRYHGMTFDGEGSCVAYLADGPDSPAIGKVRARSYPVEEHAGIIWVYMGHNQPSSLLDSQPHARSVLGQRSLIVQHMELPFSHLNMLDNATDLTHVGCLHRTCLLFGSQRPFGEIECEERGPTGLRASYTQAGEHPGKLHIDHVEWYLPNVVYHAPGDLGAGLGEGWFWFVPRDVGSFTAWLIIGGDQSGGPVRRAVTTRLARILTGSLFSRRLGPTTLVSCLLGGDVPMQASQGRVARWDTDRLARGDRSVARARRMVQEAHRAEVAERKRRDSGRSARTTKRGARAEQS</sequence>
<dbReference type="PANTHER" id="PTHR21266:SF60">
    <property type="entry name" value="3-KETOSTEROID-9-ALPHA-MONOOXYGENASE, OXYGENASE COMPONENT"/>
    <property type="match status" value="1"/>
</dbReference>
<dbReference type="RefSeq" id="WP_345400217.1">
    <property type="nucleotide sequence ID" value="NZ_BAABLA010000098.1"/>
</dbReference>
<comment type="caution">
    <text evidence="8">The sequence shown here is derived from an EMBL/GenBank/DDBJ whole genome shotgun (WGS) entry which is preliminary data.</text>
</comment>
<evidence type="ECO:0000256" key="4">
    <source>
        <dbReference type="ARBA" id="ARBA00023004"/>
    </source>
</evidence>
<evidence type="ECO:0000313" key="8">
    <source>
        <dbReference type="EMBL" id="MFC6870202.1"/>
    </source>
</evidence>
<keyword evidence="3" id="KW-0560">Oxidoreductase</keyword>
<feature type="compositionally biased region" description="Basic and acidic residues" evidence="6">
    <location>
        <begin position="434"/>
        <end position="454"/>
    </location>
</feature>
<dbReference type="Pfam" id="PF00355">
    <property type="entry name" value="Rieske"/>
    <property type="match status" value="1"/>
</dbReference>
<feature type="domain" description="Rieske" evidence="7">
    <location>
        <begin position="115"/>
        <end position="223"/>
    </location>
</feature>